<comment type="cofactor">
    <cofactor evidence="11">
        <name>heme</name>
        <dbReference type="ChEBI" id="CHEBI:30413"/>
    </cofactor>
</comment>
<dbReference type="InterPro" id="IPR002401">
    <property type="entry name" value="Cyt_P450_E_grp-I"/>
</dbReference>
<dbReference type="InterPro" id="IPR017972">
    <property type="entry name" value="Cyt_P450_CS"/>
</dbReference>
<organism evidence="13 14">
    <name type="scientific">Quillaja saponaria</name>
    <name type="common">Soap bark tree</name>
    <dbReference type="NCBI Taxonomy" id="32244"/>
    <lineage>
        <taxon>Eukaryota</taxon>
        <taxon>Viridiplantae</taxon>
        <taxon>Streptophyta</taxon>
        <taxon>Embryophyta</taxon>
        <taxon>Tracheophyta</taxon>
        <taxon>Spermatophyta</taxon>
        <taxon>Magnoliopsida</taxon>
        <taxon>eudicotyledons</taxon>
        <taxon>Gunneridae</taxon>
        <taxon>Pentapetalae</taxon>
        <taxon>rosids</taxon>
        <taxon>fabids</taxon>
        <taxon>Fabales</taxon>
        <taxon>Quillajaceae</taxon>
        <taxon>Quillaja</taxon>
    </lineage>
</organism>
<evidence type="ECO:0000256" key="3">
    <source>
        <dbReference type="ARBA" id="ARBA00022617"/>
    </source>
</evidence>
<dbReference type="InterPro" id="IPR001128">
    <property type="entry name" value="Cyt_P450"/>
</dbReference>
<accession>A0AAD7P6C9</accession>
<dbReference type="GO" id="GO:0016705">
    <property type="term" value="F:oxidoreductase activity, acting on paired donors, with incorporation or reduction of molecular oxygen"/>
    <property type="evidence" value="ECO:0007669"/>
    <property type="project" value="InterPro"/>
</dbReference>
<dbReference type="EMBL" id="JARAOO010000014">
    <property type="protein sequence ID" value="KAJ7943811.1"/>
    <property type="molecule type" value="Genomic_DNA"/>
</dbReference>
<evidence type="ECO:0000256" key="8">
    <source>
        <dbReference type="ARBA" id="ARBA00023004"/>
    </source>
</evidence>
<evidence type="ECO:0000256" key="1">
    <source>
        <dbReference type="ARBA" id="ARBA00004167"/>
    </source>
</evidence>
<dbReference type="PANTHER" id="PTHR24282">
    <property type="entry name" value="CYTOCHROME P450 FAMILY MEMBER"/>
    <property type="match status" value="1"/>
</dbReference>
<keyword evidence="10" id="KW-0472">Membrane</keyword>
<dbReference type="Pfam" id="PF00067">
    <property type="entry name" value="p450"/>
    <property type="match status" value="1"/>
</dbReference>
<keyword evidence="5 11" id="KW-0479">Metal-binding</keyword>
<evidence type="ECO:0000313" key="14">
    <source>
        <dbReference type="Proteomes" id="UP001163823"/>
    </source>
</evidence>
<protein>
    <submittedName>
        <fullName evidence="13">Cytochrome P450</fullName>
    </submittedName>
</protein>
<dbReference type="InterPro" id="IPR050665">
    <property type="entry name" value="Cytochrome_P450_Monooxygen"/>
</dbReference>
<keyword evidence="7 12" id="KW-0560">Oxidoreductase</keyword>
<dbReference type="SUPFAM" id="SSF48264">
    <property type="entry name" value="Cytochrome P450"/>
    <property type="match status" value="1"/>
</dbReference>
<evidence type="ECO:0000256" key="4">
    <source>
        <dbReference type="ARBA" id="ARBA00022692"/>
    </source>
</evidence>
<dbReference type="PROSITE" id="PS00086">
    <property type="entry name" value="CYTOCHROME_P450"/>
    <property type="match status" value="1"/>
</dbReference>
<dbReference type="GO" id="GO:0005506">
    <property type="term" value="F:iron ion binding"/>
    <property type="evidence" value="ECO:0007669"/>
    <property type="project" value="InterPro"/>
</dbReference>
<evidence type="ECO:0000313" key="13">
    <source>
        <dbReference type="EMBL" id="KAJ7943811.1"/>
    </source>
</evidence>
<keyword evidence="6" id="KW-1133">Transmembrane helix</keyword>
<evidence type="ECO:0000256" key="7">
    <source>
        <dbReference type="ARBA" id="ARBA00023002"/>
    </source>
</evidence>
<evidence type="ECO:0000256" key="2">
    <source>
        <dbReference type="ARBA" id="ARBA00010617"/>
    </source>
</evidence>
<evidence type="ECO:0000256" key="5">
    <source>
        <dbReference type="ARBA" id="ARBA00022723"/>
    </source>
</evidence>
<evidence type="ECO:0000256" key="6">
    <source>
        <dbReference type="ARBA" id="ARBA00022989"/>
    </source>
</evidence>
<proteinExistence type="inferred from homology"/>
<comment type="caution">
    <text evidence="13">The sequence shown here is derived from an EMBL/GenBank/DDBJ whole genome shotgun (WGS) entry which is preliminary data.</text>
</comment>
<evidence type="ECO:0000256" key="10">
    <source>
        <dbReference type="ARBA" id="ARBA00023136"/>
    </source>
</evidence>
<keyword evidence="14" id="KW-1185">Reference proteome</keyword>
<comment type="subcellular location">
    <subcellularLocation>
        <location evidence="1">Membrane</location>
        <topology evidence="1">Single-pass membrane protein</topology>
    </subcellularLocation>
</comment>
<comment type="similarity">
    <text evidence="2 12">Belongs to the cytochrome P450 family.</text>
</comment>
<dbReference type="KEGG" id="qsa:O6P43_033311"/>
<keyword evidence="8 11" id="KW-0408">Iron</keyword>
<evidence type="ECO:0000256" key="11">
    <source>
        <dbReference type="PIRSR" id="PIRSR602401-1"/>
    </source>
</evidence>
<keyword evidence="3 11" id="KW-0349">Heme</keyword>
<evidence type="ECO:0000256" key="9">
    <source>
        <dbReference type="ARBA" id="ARBA00023033"/>
    </source>
</evidence>
<dbReference type="Proteomes" id="UP001163823">
    <property type="component" value="Chromosome 14"/>
</dbReference>
<dbReference type="InterPro" id="IPR036396">
    <property type="entry name" value="Cyt_P450_sf"/>
</dbReference>
<dbReference type="GO" id="GO:0016020">
    <property type="term" value="C:membrane"/>
    <property type="evidence" value="ECO:0007669"/>
    <property type="project" value="UniProtKB-SubCell"/>
</dbReference>
<sequence length="507" mass="57575">MWFTVGLIVVFSLFIRLYSCLWLKPRATRTKLSKQGIKGPKPAFLLGNVVEMRRIQSKLPKSEVKDGQVFHDWASKSLFPFFSLWTQKYGNTFVVSLGNIQVLYVSDHDLVKEINQNTSLDLGKPKYLQKERGPLLGQGILTSNGPLWAYQRKIMTPELYKEKIKGMCELMVESAAWLVEKWETRIQGDGGVADIRIDEDLRSFSGDVISKACFGSSYAGGREIFLRLRALQQQIASKALLMGFPGLKYLPIKSNREIWRLEKEIFQLIMKLVTDREKGQHERDLLQIIIEGAKSSDLSSEAIANFIVDNCKNVYLAGHETTAMSAGWTLLLLANHPEWQACVRNEILLVTEGRDPDFDMLHKMKLLTMVIQEALRLYPTVIFMSREALEDMKIGNIQVPKGVNMWIPVVTLQRDTTVWGEDANEFNPERFANGVNNSCKVPQLYLPFGAGPRICPGINLAMTEIKILLCILLTKFSFSVSPNYRHSPVFKLVLEPENGINVIMKKL</sequence>
<dbReference type="GO" id="GO:0020037">
    <property type="term" value="F:heme binding"/>
    <property type="evidence" value="ECO:0007669"/>
    <property type="project" value="InterPro"/>
</dbReference>
<name>A0AAD7P6C9_QUISA</name>
<gene>
    <name evidence="13" type="ORF">O6P43_033311</name>
</gene>
<feature type="binding site" description="axial binding residue" evidence="11">
    <location>
        <position position="455"/>
    </location>
    <ligand>
        <name>heme</name>
        <dbReference type="ChEBI" id="CHEBI:30413"/>
    </ligand>
    <ligandPart>
        <name>Fe</name>
        <dbReference type="ChEBI" id="CHEBI:18248"/>
    </ligandPart>
</feature>
<dbReference type="Gene3D" id="1.10.630.10">
    <property type="entry name" value="Cytochrome P450"/>
    <property type="match status" value="1"/>
</dbReference>
<keyword evidence="4" id="KW-0812">Transmembrane</keyword>
<reference evidence="13" key="1">
    <citation type="journal article" date="2023" name="Science">
        <title>Elucidation of the pathway for biosynthesis of saponin adjuvants from the soapbark tree.</title>
        <authorList>
            <person name="Reed J."/>
            <person name="Orme A."/>
            <person name="El-Demerdash A."/>
            <person name="Owen C."/>
            <person name="Martin L.B.B."/>
            <person name="Misra R.C."/>
            <person name="Kikuchi S."/>
            <person name="Rejzek M."/>
            <person name="Martin A.C."/>
            <person name="Harkess A."/>
            <person name="Leebens-Mack J."/>
            <person name="Louveau T."/>
            <person name="Stephenson M.J."/>
            <person name="Osbourn A."/>
        </authorList>
    </citation>
    <scope>NUCLEOTIDE SEQUENCE</scope>
    <source>
        <strain evidence="13">S10</strain>
    </source>
</reference>
<dbReference type="GO" id="GO:0004497">
    <property type="term" value="F:monooxygenase activity"/>
    <property type="evidence" value="ECO:0007669"/>
    <property type="project" value="UniProtKB-KW"/>
</dbReference>
<dbReference type="AlphaFoldDB" id="A0AAD7P6C9"/>
<dbReference type="PRINTS" id="PR00463">
    <property type="entry name" value="EP450I"/>
</dbReference>
<dbReference type="PANTHER" id="PTHR24282:SF196">
    <property type="entry name" value="CYTOCHROME P450 714C2"/>
    <property type="match status" value="1"/>
</dbReference>
<evidence type="ECO:0000256" key="12">
    <source>
        <dbReference type="RuleBase" id="RU000461"/>
    </source>
</evidence>
<dbReference type="PRINTS" id="PR00385">
    <property type="entry name" value="P450"/>
</dbReference>
<keyword evidence="9 12" id="KW-0503">Monooxygenase</keyword>